<feature type="region of interest" description="Disordered" evidence="15">
    <location>
        <begin position="413"/>
        <end position="435"/>
    </location>
</feature>
<feature type="compositionally biased region" description="Basic and acidic residues" evidence="15">
    <location>
        <begin position="105"/>
        <end position="115"/>
    </location>
</feature>
<keyword evidence="18" id="KW-1185">Reference proteome</keyword>
<feature type="compositionally biased region" description="Basic and acidic residues" evidence="15">
    <location>
        <begin position="577"/>
        <end position="591"/>
    </location>
</feature>
<dbReference type="AlphaFoldDB" id="A0ABD1EI86"/>
<dbReference type="Gene3D" id="1.25.40.20">
    <property type="entry name" value="Ankyrin repeat-containing domain"/>
    <property type="match status" value="1"/>
</dbReference>
<dbReference type="PANTHER" id="PTHR16036">
    <property type="entry name" value="ANKYRIN REPEAT AND ZINC FINGER DOMAIN-CONTAINING PROTEIN 1"/>
    <property type="match status" value="1"/>
</dbReference>
<dbReference type="InterPro" id="IPR036236">
    <property type="entry name" value="Znf_C2H2_sf"/>
</dbReference>
<feature type="repeat" description="ANK" evidence="13">
    <location>
        <begin position="487"/>
        <end position="519"/>
    </location>
</feature>
<feature type="compositionally biased region" description="Polar residues" evidence="15">
    <location>
        <begin position="336"/>
        <end position="360"/>
    </location>
</feature>
<dbReference type="InterPro" id="IPR013087">
    <property type="entry name" value="Znf_C2H2_type"/>
</dbReference>
<evidence type="ECO:0000256" key="8">
    <source>
        <dbReference type="ARBA" id="ARBA00022771"/>
    </source>
</evidence>
<protein>
    <recommendedName>
        <fullName evidence="16">VLRF1 domain-containing protein</fullName>
    </recommendedName>
</protein>
<gene>
    <name evidence="17" type="ORF">ABEB36_010017</name>
</gene>
<feature type="compositionally biased region" description="Basic residues" evidence="15">
    <location>
        <begin position="416"/>
        <end position="429"/>
    </location>
</feature>
<dbReference type="Pfam" id="PF00023">
    <property type="entry name" value="Ank"/>
    <property type="match status" value="1"/>
</dbReference>
<dbReference type="PROSITE" id="PS50088">
    <property type="entry name" value="ANK_REPEAT"/>
    <property type="match status" value="1"/>
</dbReference>
<dbReference type="PROSITE" id="PS50297">
    <property type="entry name" value="ANK_REP_REGION"/>
    <property type="match status" value="1"/>
</dbReference>
<evidence type="ECO:0000256" key="13">
    <source>
        <dbReference type="PROSITE-ProRule" id="PRU00023"/>
    </source>
</evidence>
<dbReference type="InterPro" id="IPR036770">
    <property type="entry name" value="Ankyrin_rpt-contain_sf"/>
</dbReference>
<evidence type="ECO:0000256" key="5">
    <source>
        <dbReference type="ARBA" id="ARBA00022723"/>
    </source>
</evidence>
<evidence type="ECO:0000256" key="3">
    <source>
        <dbReference type="ARBA" id="ARBA00022490"/>
    </source>
</evidence>
<evidence type="ECO:0000256" key="4">
    <source>
        <dbReference type="ARBA" id="ARBA00022722"/>
    </source>
</evidence>
<evidence type="ECO:0000256" key="14">
    <source>
        <dbReference type="PROSITE-ProRule" id="PRU01389"/>
    </source>
</evidence>
<comment type="subcellular location">
    <subcellularLocation>
        <location evidence="1">Cytoplasm</location>
    </subcellularLocation>
</comment>
<dbReference type="SMART" id="SM00451">
    <property type="entry name" value="ZnF_U1"/>
    <property type="match status" value="1"/>
</dbReference>
<keyword evidence="11 13" id="KW-0040">ANK repeat</keyword>
<dbReference type="GO" id="GO:0008270">
    <property type="term" value="F:zinc ion binding"/>
    <property type="evidence" value="ECO:0007669"/>
    <property type="project" value="UniProtKB-KW"/>
</dbReference>
<feature type="active site" evidence="14">
    <location>
        <position position="225"/>
    </location>
</feature>
<evidence type="ECO:0000313" key="17">
    <source>
        <dbReference type="EMBL" id="KAL1494415.1"/>
    </source>
</evidence>
<dbReference type="EMBL" id="JBDJPC010000007">
    <property type="protein sequence ID" value="KAL1494415.1"/>
    <property type="molecule type" value="Genomic_DNA"/>
</dbReference>
<dbReference type="SUPFAM" id="SSF57667">
    <property type="entry name" value="beta-beta-alpha zinc fingers"/>
    <property type="match status" value="1"/>
</dbReference>
<reference evidence="17 18" key="1">
    <citation type="submission" date="2024-05" db="EMBL/GenBank/DDBJ databases">
        <title>Genetic variation in Jamaican populations of the coffee berry borer (Hypothenemus hampei).</title>
        <authorList>
            <person name="Errbii M."/>
            <person name="Myrie A."/>
        </authorList>
    </citation>
    <scope>NUCLEOTIDE SEQUENCE [LARGE SCALE GENOMIC DNA]</scope>
    <source>
        <strain evidence="17">JA-Hopewell-2020-01-JO</strain>
        <tissue evidence="17">Whole body</tissue>
    </source>
</reference>
<comment type="domain">
    <text evidence="14">The VLRF1 domain mediates binding to the 60S ribosomal subunit.</text>
</comment>
<keyword evidence="5" id="KW-0479">Metal-binding</keyword>
<dbReference type="GO" id="GO:0016787">
    <property type="term" value="F:hydrolase activity"/>
    <property type="evidence" value="ECO:0007669"/>
    <property type="project" value="UniProtKB-KW"/>
</dbReference>
<evidence type="ECO:0000256" key="10">
    <source>
        <dbReference type="ARBA" id="ARBA00022833"/>
    </source>
</evidence>
<keyword evidence="10" id="KW-0862">Zinc</keyword>
<evidence type="ECO:0000256" key="12">
    <source>
        <dbReference type="ARBA" id="ARBA00023054"/>
    </source>
</evidence>
<evidence type="ECO:0000256" key="9">
    <source>
        <dbReference type="ARBA" id="ARBA00022801"/>
    </source>
</evidence>
<dbReference type="Proteomes" id="UP001566132">
    <property type="component" value="Unassembled WGS sequence"/>
</dbReference>
<dbReference type="GO" id="GO:0004519">
    <property type="term" value="F:endonuclease activity"/>
    <property type="evidence" value="ECO:0007669"/>
    <property type="project" value="UniProtKB-KW"/>
</dbReference>
<evidence type="ECO:0000256" key="1">
    <source>
        <dbReference type="ARBA" id="ARBA00004496"/>
    </source>
</evidence>
<evidence type="ECO:0000256" key="2">
    <source>
        <dbReference type="ARBA" id="ARBA00009262"/>
    </source>
</evidence>
<dbReference type="SMART" id="SM00248">
    <property type="entry name" value="ANK"/>
    <property type="match status" value="2"/>
</dbReference>
<accession>A0ABD1EI86</accession>
<evidence type="ECO:0000259" key="16">
    <source>
        <dbReference type="PROSITE" id="PS52044"/>
    </source>
</evidence>
<dbReference type="PROSITE" id="PS52044">
    <property type="entry name" value="VLRF1"/>
    <property type="match status" value="1"/>
</dbReference>
<proteinExistence type="inferred from homology"/>
<feature type="region of interest" description="Disordered" evidence="15">
    <location>
        <begin position="336"/>
        <end position="365"/>
    </location>
</feature>
<dbReference type="InterPro" id="IPR003604">
    <property type="entry name" value="Matrin/U1-like-C_Znf_C2H2"/>
</dbReference>
<evidence type="ECO:0000313" key="18">
    <source>
        <dbReference type="Proteomes" id="UP001566132"/>
    </source>
</evidence>
<dbReference type="PROSITE" id="PS00028">
    <property type="entry name" value="ZINC_FINGER_C2H2_1"/>
    <property type="match status" value="1"/>
</dbReference>
<dbReference type="Pfam" id="PF18716">
    <property type="entry name" value="VATC"/>
    <property type="match status" value="1"/>
</dbReference>
<comment type="similarity">
    <text evidence="2 14">Belongs to the ANKZF1/VMS1 family.</text>
</comment>
<feature type="domain" description="VLRF1" evidence="16">
    <location>
        <begin position="182"/>
        <end position="326"/>
    </location>
</feature>
<evidence type="ECO:0000256" key="6">
    <source>
        <dbReference type="ARBA" id="ARBA00022737"/>
    </source>
</evidence>
<dbReference type="InterPro" id="IPR047139">
    <property type="entry name" value="ANKZ1/VMS1"/>
</dbReference>
<keyword evidence="8" id="KW-0863">Zinc-finger</keyword>
<dbReference type="InterPro" id="IPR041540">
    <property type="entry name" value="VATC"/>
</dbReference>
<organism evidence="17 18">
    <name type="scientific">Hypothenemus hampei</name>
    <name type="common">Coffee berry borer</name>
    <dbReference type="NCBI Taxonomy" id="57062"/>
    <lineage>
        <taxon>Eukaryota</taxon>
        <taxon>Metazoa</taxon>
        <taxon>Ecdysozoa</taxon>
        <taxon>Arthropoda</taxon>
        <taxon>Hexapoda</taxon>
        <taxon>Insecta</taxon>
        <taxon>Pterygota</taxon>
        <taxon>Neoptera</taxon>
        <taxon>Endopterygota</taxon>
        <taxon>Coleoptera</taxon>
        <taxon>Polyphaga</taxon>
        <taxon>Cucujiformia</taxon>
        <taxon>Curculionidae</taxon>
        <taxon>Scolytinae</taxon>
        <taxon>Hypothenemus</taxon>
    </lineage>
</organism>
<name>A0ABD1EI86_HYPHA</name>
<keyword evidence="12" id="KW-0175">Coiled coil</keyword>
<feature type="region of interest" description="Disordered" evidence="15">
    <location>
        <begin position="571"/>
        <end position="591"/>
    </location>
</feature>
<sequence>MTSSYVPDVRIMAKQDRARLQSVFSQELSQIFDQTVRPVLEDGNSLENEANETRLNKLLEGRSESWSCSFCQVTFSDVQQQREHYRLDWHRYNLKQSLQSRPRIKEEDFNKKTENDDVSSISGSEEEEEDSLDTIASAQGKIFLKNQQGLVFSLYRGIFLFDKKEEVSSLDFFKCYKENCCVNKQWTIIMLGGGHFAGAIFNDSTPILHKTFHCYTVRAGQGGSQSAIDGKSGGSHPKSAGASLRRYNEQALVDHVRNILLTWNADIEKSSLIFYRASGPYNRGVLFGGKEPLLNKSDRRLRTVPFSTGRATFTEVKRVHFLLTTVKIYESLNQAASTVSNQRSSENNSPKRNKTRTNCINRAKSREIVQRPLPGEISLSEEEDEEKIELNNDVLEVSFDDLKEFGDSLTAEQRKIGRNKKKPRKSKNQKLKEREEERKRHLIDVTIKGNIILLEELFQKRLKTFEEGCLTRQELCKEFFNELLDEQGNSFLHLAALNEHEDLLKYLLDNEADPCLKNKNLQTPYSCSASKVSRDVFKQFAKENSEKYNYNKAQIPINALTDEELAEKKRAQKKIKKEKEKEKKRENHIKQKEREQIDRFLHLSDREKRALAAERRILNSQGKVVSRCFLCGSDMAGKVPFEYLENRFCTIDCLKSHRLKTSLNI</sequence>
<dbReference type="InterPro" id="IPR041175">
    <property type="entry name" value="VLRF1/Vms1"/>
</dbReference>
<keyword evidence="9 14" id="KW-0378">Hydrolase</keyword>
<dbReference type="InterPro" id="IPR002110">
    <property type="entry name" value="Ankyrin_rpt"/>
</dbReference>
<dbReference type="Pfam" id="PF18826">
    <property type="entry name" value="bVLRF1"/>
    <property type="match status" value="1"/>
</dbReference>
<evidence type="ECO:0000256" key="11">
    <source>
        <dbReference type="ARBA" id="ARBA00023043"/>
    </source>
</evidence>
<keyword evidence="6" id="KW-0677">Repeat</keyword>
<keyword evidence="4 14" id="KW-0540">Nuclease</keyword>
<dbReference type="GO" id="GO:0005737">
    <property type="term" value="C:cytoplasm"/>
    <property type="evidence" value="ECO:0007669"/>
    <property type="project" value="UniProtKB-SubCell"/>
</dbReference>
<evidence type="ECO:0000256" key="15">
    <source>
        <dbReference type="SAM" id="MobiDB-lite"/>
    </source>
</evidence>
<feature type="region of interest" description="Disordered" evidence="15">
    <location>
        <begin position="105"/>
        <end position="130"/>
    </location>
</feature>
<keyword evidence="3 14" id="KW-0963">Cytoplasm</keyword>
<comment type="caution">
    <text evidence="17">The sequence shown here is derived from an EMBL/GenBank/DDBJ whole genome shotgun (WGS) entry which is preliminary data.</text>
</comment>
<dbReference type="SUPFAM" id="SSF48403">
    <property type="entry name" value="Ankyrin repeat"/>
    <property type="match status" value="1"/>
</dbReference>
<dbReference type="PANTHER" id="PTHR16036:SF2">
    <property type="entry name" value="TRNA ENDONUCLEASE ANKZF1"/>
    <property type="match status" value="1"/>
</dbReference>
<keyword evidence="7 14" id="KW-0255">Endonuclease</keyword>
<evidence type="ECO:0000256" key="7">
    <source>
        <dbReference type="ARBA" id="ARBA00022759"/>
    </source>
</evidence>